<feature type="chain" id="PRO_5007892187" evidence="8">
    <location>
        <begin position="24"/>
        <end position="304"/>
    </location>
</feature>
<dbReference type="STRING" id="1330018.A0A167SB80"/>
<dbReference type="PIRSF" id="PIRSF000126">
    <property type="entry name" value="11-beta-HSD1"/>
    <property type="match status" value="1"/>
</dbReference>
<dbReference type="OrthoDB" id="47007at2759"/>
<proteinExistence type="predicted"/>
<evidence type="ECO:0000256" key="4">
    <source>
        <dbReference type="ARBA" id="ARBA00022857"/>
    </source>
</evidence>
<sequence length="304" mass="32915">MPASQYVLPGLVVALSLPYLASLSTFVQNHLIKRCTIADYRLSPQSYALITGASDGIGRGIALELVKRGFNVVIHGRNREKLEKVKGELEALGTGGDVKILLVDSGEENVDWEGIGKELEGLEITILVNNAGGMAMPSVSFDAQSYTTIEFALRLNALFPLHLTHLLLGRMRALPGPTAVLFIGSIAAEVPPPYMQAYACSKSFLRTLARSLSFDERRLLHSRVQVHYIQTANVQTKLGVNAAQSWDTPDPESYGRAVVRVVGCGTREVCPWWAHALERGMIGAMGEATAESVMLSALGKPKGE</sequence>
<evidence type="ECO:0000313" key="9">
    <source>
        <dbReference type="EMBL" id="KZP01752.1"/>
    </source>
</evidence>
<dbReference type="PROSITE" id="PS00061">
    <property type="entry name" value="ADH_SHORT"/>
    <property type="match status" value="1"/>
</dbReference>
<keyword evidence="7" id="KW-0275">Fatty acid biosynthesis</keyword>
<reference evidence="9 10" key="1">
    <citation type="journal article" date="2016" name="Mol. Biol. Evol.">
        <title>Comparative Genomics of Early-Diverging Mushroom-Forming Fungi Provides Insights into the Origins of Lignocellulose Decay Capabilities.</title>
        <authorList>
            <person name="Nagy L.G."/>
            <person name="Riley R."/>
            <person name="Tritt A."/>
            <person name="Adam C."/>
            <person name="Daum C."/>
            <person name="Floudas D."/>
            <person name="Sun H."/>
            <person name="Yadav J.S."/>
            <person name="Pangilinan J."/>
            <person name="Larsson K.H."/>
            <person name="Matsuura K."/>
            <person name="Barry K."/>
            <person name="Labutti K."/>
            <person name="Kuo R."/>
            <person name="Ohm R.A."/>
            <person name="Bhattacharya S.S."/>
            <person name="Shirouzu T."/>
            <person name="Yoshinaga Y."/>
            <person name="Martin F.M."/>
            <person name="Grigoriev I.V."/>
            <person name="Hibbett D.S."/>
        </authorList>
    </citation>
    <scope>NUCLEOTIDE SEQUENCE [LARGE SCALE GENOMIC DNA]</scope>
    <source>
        <strain evidence="9 10">TUFC12733</strain>
    </source>
</reference>
<feature type="signal peptide" evidence="8">
    <location>
        <begin position="1"/>
        <end position="23"/>
    </location>
</feature>
<name>A0A167SB80_CALVF</name>
<evidence type="ECO:0000256" key="7">
    <source>
        <dbReference type="ARBA" id="ARBA00023160"/>
    </source>
</evidence>
<dbReference type="InterPro" id="IPR036291">
    <property type="entry name" value="NAD(P)-bd_dom_sf"/>
</dbReference>
<keyword evidence="5" id="KW-0560">Oxidoreductase</keyword>
<keyword evidence="2" id="KW-0444">Lipid biosynthesis</keyword>
<evidence type="ECO:0000256" key="6">
    <source>
        <dbReference type="ARBA" id="ARBA00023098"/>
    </source>
</evidence>
<keyword evidence="8" id="KW-0732">Signal</keyword>
<dbReference type="GO" id="GO:0005783">
    <property type="term" value="C:endoplasmic reticulum"/>
    <property type="evidence" value="ECO:0007669"/>
    <property type="project" value="TreeGrafter"/>
</dbReference>
<evidence type="ECO:0000256" key="5">
    <source>
        <dbReference type="ARBA" id="ARBA00023002"/>
    </source>
</evidence>
<dbReference type="Pfam" id="PF00106">
    <property type="entry name" value="adh_short"/>
    <property type="match status" value="1"/>
</dbReference>
<organism evidence="9 10">
    <name type="scientific">Calocera viscosa (strain TUFC12733)</name>
    <dbReference type="NCBI Taxonomy" id="1330018"/>
    <lineage>
        <taxon>Eukaryota</taxon>
        <taxon>Fungi</taxon>
        <taxon>Dikarya</taxon>
        <taxon>Basidiomycota</taxon>
        <taxon>Agaricomycotina</taxon>
        <taxon>Dacrymycetes</taxon>
        <taxon>Dacrymycetales</taxon>
        <taxon>Dacrymycetaceae</taxon>
        <taxon>Calocera</taxon>
    </lineage>
</organism>
<evidence type="ECO:0000313" key="10">
    <source>
        <dbReference type="Proteomes" id="UP000076738"/>
    </source>
</evidence>
<comment type="pathway">
    <text evidence="1">Lipid metabolism; fatty acid biosynthesis.</text>
</comment>
<dbReference type="InterPro" id="IPR020904">
    <property type="entry name" value="Sc_DH/Rdtase_CS"/>
</dbReference>
<evidence type="ECO:0000256" key="8">
    <source>
        <dbReference type="SAM" id="SignalP"/>
    </source>
</evidence>
<accession>A0A167SB80</accession>
<evidence type="ECO:0000256" key="2">
    <source>
        <dbReference type="ARBA" id="ARBA00022516"/>
    </source>
</evidence>
<dbReference type="AlphaFoldDB" id="A0A167SB80"/>
<keyword evidence="10" id="KW-1185">Reference proteome</keyword>
<keyword evidence="4" id="KW-0521">NADP</keyword>
<dbReference type="Gene3D" id="3.40.50.720">
    <property type="entry name" value="NAD(P)-binding Rossmann-like Domain"/>
    <property type="match status" value="1"/>
</dbReference>
<dbReference type="Proteomes" id="UP000076738">
    <property type="component" value="Unassembled WGS sequence"/>
</dbReference>
<dbReference type="GO" id="GO:0030497">
    <property type="term" value="P:fatty acid elongation"/>
    <property type="evidence" value="ECO:0007669"/>
    <property type="project" value="TreeGrafter"/>
</dbReference>
<dbReference type="GO" id="GO:0016491">
    <property type="term" value="F:oxidoreductase activity"/>
    <property type="evidence" value="ECO:0007669"/>
    <property type="project" value="UniProtKB-KW"/>
</dbReference>
<protein>
    <submittedName>
        <fullName evidence="9">NAD(P)-binding protein</fullName>
    </submittedName>
</protein>
<evidence type="ECO:0000256" key="1">
    <source>
        <dbReference type="ARBA" id="ARBA00005194"/>
    </source>
</evidence>
<dbReference type="InterPro" id="IPR002347">
    <property type="entry name" value="SDR_fam"/>
</dbReference>
<evidence type="ECO:0000256" key="3">
    <source>
        <dbReference type="ARBA" id="ARBA00022832"/>
    </source>
</evidence>
<keyword evidence="6" id="KW-0443">Lipid metabolism</keyword>
<dbReference type="PRINTS" id="PR00081">
    <property type="entry name" value="GDHRDH"/>
</dbReference>
<dbReference type="EMBL" id="KV417266">
    <property type="protein sequence ID" value="KZP01752.1"/>
    <property type="molecule type" value="Genomic_DNA"/>
</dbReference>
<keyword evidence="3" id="KW-0276">Fatty acid metabolism</keyword>
<dbReference type="SUPFAM" id="SSF51735">
    <property type="entry name" value="NAD(P)-binding Rossmann-fold domains"/>
    <property type="match status" value="1"/>
</dbReference>
<dbReference type="PANTHER" id="PTHR43086:SF2">
    <property type="entry name" value="HYDROXYSTEROID DEHYDROGENASE-LIKE PROTEIN 1"/>
    <property type="match status" value="1"/>
</dbReference>
<gene>
    <name evidence="9" type="ORF">CALVIDRAFT_552068</name>
</gene>
<dbReference type="PANTHER" id="PTHR43086">
    <property type="entry name" value="VERY-LONG-CHAIN 3-OXOOACYL-COA REDUCTASE"/>
    <property type="match status" value="1"/>
</dbReference>